<sequence length="105" mass="11838">MSTNNPIPGRLKEIRKQAKISQKKLGVCIGIDESSASGRMNQYEKGKHTPDIGTLKKIADELGVPVSYFYCEDEESAELVCLIDKLTKADKNSLIDYIKNRYQEK</sequence>
<evidence type="ECO:0000313" key="3">
    <source>
        <dbReference type="EMBL" id="PQJ68235.1"/>
    </source>
</evidence>
<dbReference type="GO" id="GO:0003700">
    <property type="term" value="F:DNA-binding transcription factor activity"/>
    <property type="evidence" value="ECO:0007669"/>
    <property type="project" value="TreeGrafter"/>
</dbReference>
<dbReference type="PANTHER" id="PTHR46797:SF1">
    <property type="entry name" value="METHYLPHOSPHONATE SYNTHASE"/>
    <property type="match status" value="1"/>
</dbReference>
<dbReference type="InterPro" id="IPR010982">
    <property type="entry name" value="Lambda_DNA-bd_dom_sf"/>
</dbReference>
<keyword evidence="1" id="KW-0238">DNA-binding</keyword>
<dbReference type="OrthoDB" id="6006530at2"/>
<feature type="domain" description="HTH cro/C1-type" evidence="2">
    <location>
        <begin position="11"/>
        <end position="69"/>
    </location>
</feature>
<dbReference type="CDD" id="cd00093">
    <property type="entry name" value="HTH_XRE"/>
    <property type="match status" value="1"/>
</dbReference>
<evidence type="ECO:0000259" key="2">
    <source>
        <dbReference type="PROSITE" id="PS50943"/>
    </source>
</evidence>
<dbReference type="EMBL" id="MSCJ01000001">
    <property type="protein sequence ID" value="PQJ68235.1"/>
    <property type="molecule type" value="Genomic_DNA"/>
</dbReference>
<dbReference type="Proteomes" id="UP000238730">
    <property type="component" value="Unassembled WGS sequence"/>
</dbReference>
<dbReference type="InterPro" id="IPR050807">
    <property type="entry name" value="TransReg_Diox_bact_type"/>
</dbReference>
<dbReference type="PANTHER" id="PTHR46797">
    <property type="entry name" value="HTH-TYPE TRANSCRIPTIONAL REGULATOR"/>
    <property type="match status" value="1"/>
</dbReference>
<organism evidence="3 4">
    <name type="scientific">Photobacterium angustum</name>
    <dbReference type="NCBI Taxonomy" id="661"/>
    <lineage>
        <taxon>Bacteria</taxon>
        <taxon>Pseudomonadati</taxon>
        <taxon>Pseudomonadota</taxon>
        <taxon>Gammaproteobacteria</taxon>
        <taxon>Vibrionales</taxon>
        <taxon>Vibrionaceae</taxon>
        <taxon>Photobacterium</taxon>
    </lineage>
</organism>
<dbReference type="SMART" id="SM00530">
    <property type="entry name" value="HTH_XRE"/>
    <property type="match status" value="1"/>
</dbReference>
<dbReference type="Pfam" id="PF01381">
    <property type="entry name" value="HTH_3"/>
    <property type="match status" value="1"/>
</dbReference>
<dbReference type="RefSeq" id="WP_105061207.1">
    <property type="nucleotide sequence ID" value="NZ_MSCJ01000001.1"/>
</dbReference>
<dbReference type="InterPro" id="IPR001387">
    <property type="entry name" value="Cro/C1-type_HTH"/>
</dbReference>
<dbReference type="AlphaFoldDB" id="A0A2S7W218"/>
<evidence type="ECO:0000256" key="1">
    <source>
        <dbReference type="ARBA" id="ARBA00023125"/>
    </source>
</evidence>
<proteinExistence type="predicted"/>
<dbReference type="GO" id="GO:0005829">
    <property type="term" value="C:cytosol"/>
    <property type="evidence" value="ECO:0007669"/>
    <property type="project" value="TreeGrafter"/>
</dbReference>
<reference evidence="3 4" key="1">
    <citation type="submission" date="2016-12" db="EMBL/GenBank/DDBJ databases">
        <title>Diversity of luminous bacteria.</title>
        <authorList>
            <person name="Yoshizawa S."/>
            <person name="Kogure K."/>
        </authorList>
    </citation>
    <scope>NUCLEOTIDE SEQUENCE [LARGE SCALE GENOMIC DNA]</scope>
    <source>
        <strain evidence="3 4">LC1-200</strain>
    </source>
</reference>
<protein>
    <submittedName>
        <fullName evidence="3">Transcriptional regulator</fullName>
    </submittedName>
</protein>
<evidence type="ECO:0000313" key="4">
    <source>
        <dbReference type="Proteomes" id="UP000238730"/>
    </source>
</evidence>
<name>A0A2S7W218_PHOAN</name>
<dbReference type="Gene3D" id="1.10.260.40">
    <property type="entry name" value="lambda repressor-like DNA-binding domains"/>
    <property type="match status" value="1"/>
</dbReference>
<dbReference type="SUPFAM" id="SSF47413">
    <property type="entry name" value="lambda repressor-like DNA-binding domains"/>
    <property type="match status" value="1"/>
</dbReference>
<dbReference type="GO" id="GO:0003677">
    <property type="term" value="F:DNA binding"/>
    <property type="evidence" value="ECO:0007669"/>
    <property type="project" value="UniProtKB-KW"/>
</dbReference>
<dbReference type="PROSITE" id="PS50943">
    <property type="entry name" value="HTH_CROC1"/>
    <property type="match status" value="1"/>
</dbReference>
<gene>
    <name evidence="3" type="ORF">BTO08_13040</name>
</gene>
<accession>A0A2S7W218</accession>
<comment type="caution">
    <text evidence="3">The sequence shown here is derived from an EMBL/GenBank/DDBJ whole genome shotgun (WGS) entry which is preliminary data.</text>
</comment>